<keyword evidence="1 15" id="KW-1163">Viral penetration into host nucleus</keyword>
<reference evidence="16" key="1">
    <citation type="journal article" date="2018" name="Nat. Med.">
        <title>Expanded skin virome in DOCK8-deficient patients.</title>
        <authorList>
            <consortium name="NISC Comparative Sequencing Program"/>
            <person name="Tirosh O."/>
            <person name="Conlan S."/>
            <person name="Deming C."/>
            <person name="Lee-Lin S.Q."/>
            <person name="Huang X."/>
            <person name="Su H.C."/>
            <person name="Freeman A.F."/>
            <person name="Segre J.A."/>
            <person name="Kong H.H."/>
        </authorList>
    </citation>
    <scope>NUCLEOTIDE SEQUENCE</scope>
    <source>
        <strain evidence="16">HPV-mSK_010</strain>
    </source>
</reference>
<evidence type="ECO:0000256" key="8">
    <source>
        <dbReference type="ARBA" id="ARBA00022921"/>
    </source>
</evidence>
<feature type="disulfide bond" evidence="15">
    <location>
        <begin position="22"/>
        <end position="28"/>
    </location>
</feature>
<evidence type="ECO:0000256" key="3">
    <source>
        <dbReference type="ARBA" id="ARBA00022561"/>
    </source>
</evidence>
<evidence type="ECO:0000256" key="4">
    <source>
        <dbReference type="ARBA" id="ARBA00022562"/>
    </source>
</evidence>
<gene>
    <name evidence="15" type="primary">L2</name>
</gene>
<keyword evidence="6" id="KW-1040">Host Golgi apparatus</keyword>
<dbReference type="HAMAP" id="MF_04003">
    <property type="entry name" value="PPV_L2"/>
    <property type="match status" value="1"/>
</dbReference>
<evidence type="ECO:0000256" key="7">
    <source>
        <dbReference type="ARBA" id="ARBA00022844"/>
    </source>
</evidence>
<keyword evidence="14 15" id="KW-1160">Virus entry into host cell</keyword>
<keyword evidence="12 15" id="KW-0238">DNA-binding</keyword>
<comment type="subcellular location">
    <subcellularLocation>
        <location evidence="15">Virion</location>
    </subcellularLocation>
    <subcellularLocation>
        <location evidence="15">Host nucleus</location>
    </subcellularLocation>
</comment>
<evidence type="ECO:0000256" key="10">
    <source>
        <dbReference type="ARBA" id="ARBA00023046"/>
    </source>
</evidence>
<dbReference type="Pfam" id="PF00513">
    <property type="entry name" value="Late_protein_L2"/>
    <property type="match status" value="1"/>
</dbReference>
<evidence type="ECO:0000256" key="11">
    <source>
        <dbReference type="ARBA" id="ARBA00023120"/>
    </source>
</evidence>
<dbReference type="GO" id="GO:0019028">
    <property type="term" value="C:viral capsid"/>
    <property type="evidence" value="ECO:0007669"/>
    <property type="project" value="UniProtKB-UniRule"/>
</dbReference>
<evidence type="ECO:0000256" key="1">
    <source>
        <dbReference type="ARBA" id="ARBA00022524"/>
    </source>
</evidence>
<name>A0A385PK65_9PAPI</name>
<keyword evidence="10" id="KW-1039">Host endosome</keyword>
<comment type="PTM">
    <text evidence="15">Highly phosphorylated.</text>
</comment>
<dbReference type="GO" id="GO:0075732">
    <property type="term" value="P:viral penetration into host nucleus"/>
    <property type="evidence" value="ECO:0007669"/>
    <property type="project" value="UniProtKB-KW"/>
</dbReference>
<dbReference type="GO" id="GO:0042025">
    <property type="term" value="C:host cell nucleus"/>
    <property type="evidence" value="ECO:0007669"/>
    <property type="project" value="UniProtKB-SubCell"/>
</dbReference>
<sequence>MNNSTRAKRVKRDSVKNIYEHCRLSGNCPDDVKNKVEGTTLADRLLQWLGSVIYLGGLGIGTGRGSGGSTGYTPLGRNPSVSSSGSVVRPTIPLDPLGPTNILPIDVVDPAGPAIVPLTEGGVPDVTVIDAGGPTVDVAIEGPDLGTGEVAIITEPDPISDVGATGGHPTVSTTEDNAAVIDVQTGPPAPKRMAFDRGPLSSTPTHISVTQSFTNISDPGNIFVDAHFDGQTVGESIPLQPLRSFEQFDIEEPIEAPRSSTPRAFARAYARARDLYNRRVQQVQTKNIEFLRRPSRLVQFEISNPAFEEEDISLQFEQDVQQLAAAPDTDFTDIISLGRQRIAETAEGRVRVSRLGRRGTIRTRSGLQIGQQVHFYYDFSTIDNAEAIELGVLGEHSGDASIVNSQAESSFIDLLSEEPLVYNDEELLDTLVEDFSNSHVVLSTSRRNLSMTMPTIPPGVALKTFVTDIGQPLFVSYPETHIIPDFIPETPTSKIEPAIIIDLESANDFLIHPSLLRRKRKRPLL</sequence>
<keyword evidence="9 15" id="KW-1177">Microtubular inwards viral transport</keyword>
<proteinExistence type="inferred from homology"/>
<keyword evidence="3 15" id="KW-0167">Capsid protein</keyword>
<comment type="function">
    <text evidence="15">Minor protein of the capsid that localizes along the inner surface of the virion, within the central cavities beneath the L1 pentamers. Plays a role in capsid stabilization through interaction with the major capsid protein L1. Once the virion enters the host cell, L2 escorts the genomic DNA into the nucleus by promoting escape from the endosomal compartments and traffic through the host Golgi network. Mechanistically, the C-terminus of L2 possesses a cell-penetrating peptide that protudes from the host endosome, interacts with host cytoplasmic retromer cargo and thereby mediates the capsid delivery to the host trans-Golgi network. Plays a role through its interaction with host dynein in the intracellular microtubule-dependent transport of viral capsid toward the nucleus. Mediates the viral genome import into the nucleus through binding to host importins. Once within the nucleus, L2 localizes viral genomes to host PML bodies in order to activate early gene expression for establishment of infection. Later on, promotes late gene expression by interacting with the viral E2 protein and by inhibiting its transcriptional activation functions. During virion assembly, encapsidates the genome by direct interaction with the viral DNA.</text>
</comment>
<protein>
    <recommendedName>
        <fullName evidence="15">Minor capsid protein L2</fullName>
    </recommendedName>
</protein>
<dbReference type="InterPro" id="IPR000784">
    <property type="entry name" value="Late_L2"/>
</dbReference>
<evidence type="ECO:0000256" key="6">
    <source>
        <dbReference type="ARBA" id="ARBA00022812"/>
    </source>
</evidence>
<dbReference type="EMBL" id="MH777158">
    <property type="protein sequence ID" value="AYA93416.1"/>
    <property type="molecule type" value="Genomic_DNA"/>
</dbReference>
<evidence type="ECO:0000256" key="12">
    <source>
        <dbReference type="ARBA" id="ARBA00023125"/>
    </source>
</evidence>
<dbReference type="GO" id="GO:0046718">
    <property type="term" value="P:symbiont entry into host cell"/>
    <property type="evidence" value="ECO:0007669"/>
    <property type="project" value="UniProtKB-KW"/>
</dbReference>
<keyword evidence="13 15" id="KW-1015">Disulfide bond</keyword>
<evidence type="ECO:0000313" key="16">
    <source>
        <dbReference type="EMBL" id="AYA93416.1"/>
    </source>
</evidence>
<dbReference type="GO" id="GO:0043657">
    <property type="term" value="C:host cell"/>
    <property type="evidence" value="ECO:0007669"/>
    <property type="project" value="GOC"/>
</dbReference>
<comment type="subunit">
    <text evidence="15">Interacts with major capsid protein L1. Interacts with E2; this interaction inhibits E2 transcriptional activity but not the DNA replication function E2. Interacts with host HSPA8; this interaction is required for L2 nuclear translocation. Interacts with host importins KPNB2 and KPNB3. Forms a complex with importin alpha2-beta1 heterodimers via interaction with the importin alpha2 adapter. Interacts with host DYNLT1; this interaction is essential for virus intracellular transport during entry. Interacts (via C-terminus) with host retromer subunits VPS35 AND VPS29.</text>
</comment>
<dbReference type="GO" id="GO:0003677">
    <property type="term" value="F:DNA binding"/>
    <property type="evidence" value="ECO:0007669"/>
    <property type="project" value="UniProtKB-UniRule"/>
</dbReference>
<evidence type="ECO:0000256" key="13">
    <source>
        <dbReference type="ARBA" id="ARBA00023157"/>
    </source>
</evidence>
<evidence type="ECO:0000256" key="15">
    <source>
        <dbReference type="HAMAP-Rule" id="MF_04003"/>
    </source>
</evidence>
<keyword evidence="2 15" id="KW-0597">Phosphoprotein</keyword>
<evidence type="ECO:0000256" key="2">
    <source>
        <dbReference type="ARBA" id="ARBA00022553"/>
    </source>
</evidence>
<accession>A0A385PK65</accession>
<keyword evidence="4 15" id="KW-1048">Host nucleus</keyword>
<dbReference type="GO" id="GO:0005198">
    <property type="term" value="F:structural molecule activity"/>
    <property type="evidence" value="ECO:0007669"/>
    <property type="project" value="UniProtKB-UniRule"/>
</dbReference>
<keyword evidence="7 15" id="KW-0946">Virion</keyword>
<keyword evidence="11 15" id="KW-1176">Cytoplasmic inwards viral transport</keyword>
<evidence type="ECO:0000256" key="9">
    <source>
        <dbReference type="ARBA" id="ARBA00022952"/>
    </source>
</evidence>
<evidence type="ECO:0000256" key="14">
    <source>
        <dbReference type="ARBA" id="ARBA00023296"/>
    </source>
</evidence>
<comment type="caution">
    <text evidence="15">Lacks conserved residue(s) required for the propagation of feature annotation.</text>
</comment>
<evidence type="ECO:0000256" key="5">
    <source>
        <dbReference type="ARBA" id="ARBA00022581"/>
    </source>
</evidence>
<keyword evidence="5 15" id="KW-0945">Host-virus interaction</keyword>
<comment type="similarity">
    <text evidence="15">Belongs to the papillomaviridae L2 protein family.</text>
</comment>
<organism evidence="16">
    <name type="scientific">Human papillomavirus</name>
    <dbReference type="NCBI Taxonomy" id="10566"/>
    <lineage>
        <taxon>Viruses</taxon>
        <taxon>Monodnaviria</taxon>
        <taxon>Shotokuvirae</taxon>
        <taxon>Cossaviricota</taxon>
        <taxon>Papovaviricetes</taxon>
        <taxon>Zurhausenvirales</taxon>
        <taxon>Papillomaviridae</taxon>
    </lineage>
</organism>
<dbReference type="GO" id="GO:0075521">
    <property type="term" value="P:microtubule-dependent intracellular transport of viral material towards nucleus"/>
    <property type="evidence" value="ECO:0007669"/>
    <property type="project" value="UniProtKB-UniRule"/>
</dbReference>
<keyword evidence="8 15" id="KW-0426">Late protein</keyword>